<dbReference type="eggNOG" id="KOG0239">
    <property type="taxonomic scope" value="Eukaryota"/>
</dbReference>
<feature type="compositionally biased region" description="Low complexity" evidence="3">
    <location>
        <begin position="1220"/>
        <end position="1237"/>
    </location>
</feature>
<feature type="region of interest" description="Disordered" evidence="3">
    <location>
        <begin position="1566"/>
        <end position="1587"/>
    </location>
</feature>
<evidence type="ECO:0000256" key="2">
    <source>
        <dbReference type="PROSITE-ProRule" id="PRU00283"/>
    </source>
</evidence>
<dbReference type="GO" id="GO:0008017">
    <property type="term" value="F:microtubule binding"/>
    <property type="evidence" value="ECO:0007669"/>
    <property type="project" value="InterPro"/>
</dbReference>
<feature type="compositionally biased region" description="Low complexity" evidence="3">
    <location>
        <begin position="740"/>
        <end position="765"/>
    </location>
</feature>
<sequence length="2239" mass="226105">MSGSFLKSTGPSRWHNGASRTRKTSFDYVALVDQFQQEELSQEELYESSVRPFINRCLQGCSGSIITYGARGSGKSYTLGTLDPQQLSLAARGNGTPGVLSRCTQQLYEWLGEDAAVEVTCVEVQGDDIVDLLEQRPGASAFNKAAATTIDGLNGGPSSTSVAPGCASPVSALSSPQAGFSRSPIAFAAASASSRRKPLTATVVRNLAEALLTLQRAVSNRQVFSTATRHNSSRTHAVFQLRWRNPAAPAATGGCGCVASAVTGAAGYGSCGGAALRPFSAPPRSALTGAPLGSPPPGTRVPDGGGSGGPVCTLTLVDTCSFCPLLPPKEASAVKRSLLALGRVLSALQRRHSMTLRESKLTRMLEGAVDQILLLACMCGVGDESTVQLVKTLQQGSHMRDNALRRSRRASSSDSRQASGAWESAASLCAVSAVSLAGVAGLAQHGVVTGSTADAIGTPPRVLVGKAAGLGPSRALFRSPKSPHGQGYGIQRAAAELTELPLALSTVPSGDGKSSSGGGGTDTDAVAMPPMSESSPGESSSSPAASSRSGGGDGDGASVATSAAVLPLAAAAKAGRPEPLTIDVMSTDTLTLCSPGATGVAAPERRTPLSSGCRRAGSAIPSPPGMSPVGPSASRLSGTLSSRERPASVTARAAPGPEVRRSQGFSVLQGKWSPPPPPVSHANDKTFPIVPCCIASGASATGQSLSLMRTNAAISTDSGVPLAAPGKPAAARGGIGTSGTRGRTSPGRGSLAKSGASSGRGSSGSASALTALSLTAAAKRPSVRASPSVNSATLISLAEVPPTRLTSTRYDNTNASHDSTHEGMATAAASAASALLTEPLADGPSASQIRLSLTLRNQTEGAALGGGAGLAAGARARSASGVSSALSVKRSISSGTRWPSPLLRARRTEWLEDTRRSRSALPRYKGAPGTDCHVGCNEWDPPVTEIPEPQPDSALGPRKPPDGFRCAPMSRPTLSAQYKDLLLDFEASTPQDSARPVSGSCARPPPVFSRAHSPTADEGLLSLTAAAAAAATAGGSPRTAVSVGTPPSGRPRPGVSRGSGAAMSPRLLRSPERPATPVSPTTVLDMSRLFAAKSSPTAAAGTQPPSSQQPGSGRGPRLSAGSARQLASGGSDRYKRMVEDDVDSVRTSEAEGDSEGERAHSDAVSYPSGDSDSDRDNLLGPGGLENLGLMLEAGGSVAALHDSISRQGESSVTSPAGSMATPASQRRTSARSAATATPTSVRICALQAAGARRGYDRRPDEELPAVSFFIPRFTPRGDSSNASPAGVLRSVATAPVATALAAAGTSIAGVSATGAAAQVTSTSAAGSRPRAQTGGTELLTVPVEAAQEAACSGGRQLNAGSGARRTLAPALLCADNQSQPEAQPEYEEAAAELQPRRERVSGAVAAGSAPGAVAAAAAAAVAQLAQLQLLYIARDRVSGSSDVLQGSCTTLPADLDGATACKYSDGGQALPPPSQPEEEEEEENEEEVEEAALQGKPLEGRSGSARASPYRKRQAKPVLSTAVMGKAALGPPSHSSISLRQLLQQQLMQQRPGRRTAGRVAAAIAAAAGPRKGSPKPNSPAQGYTAPTPQAAAGLLAQRAVVRPNHMDLDEHSTVLLVDGDCASESDATVLALAAARAAAAAVPRRASAWGNQVTQAGDAGSAGTAGGVSAAGGDDDVSKTHLVVSGCPPLSAPSVPLPESPFAIRITKRSPRQPPQLPTPSSLSQTSVRERVAALEGVQSPGTAANVPPHHTPSQTMKSWAQEVSGDGGSHSSSCALVSAAVPGGRLGVAQTRSAPSPSATTLTNAVADALQRQAVIAAASRTAAVVIPQPSVRSGSGSGSGTGSGSRSGADHQPYPSLYSPTGTLDSGGGRYGSSPTLPGGAGARCPAMAVAAGLASRPSAATPAVQVARSIDGDPGTHRSTPRQHALQLLPQQQHQQQRPQHHNQSKHQSQQQQQSQFMATLRASGNVAAAWRAAAAKSTSSYSSVRSCFRSNSGQHQHSMLGSDATAVATVVAVSRAAPLGVGEEKHALGRTSGHVAAAAATAAAVKWSGGLEHLPGNGAFTTVLGGGVMPVTGGTTPMAGSSPASPPRLPPHPRGHQSGTTFANRLPSSETYVSKTLPPSNANEAAAVTPAAAAIANPATPAVVTASAAAGLTTPGILAKAKSARGERMTPLTARLWAFKSYRTPRPAVATPVARLGEEEAEPLPPPPAYPPGFVGWATKMFSKSKKNKLASLK</sequence>
<dbReference type="InParanoid" id="D8TQG3"/>
<dbReference type="GO" id="GO:0003777">
    <property type="term" value="F:microtubule motor activity"/>
    <property type="evidence" value="ECO:0007669"/>
    <property type="project" value="InterPro"/>
</dbReference>
<dbReference type="PRINTS" id="PR00380">
    <property type="entry name" value="KINESINHEAVY"/>
</dbReference>
<dbReference type="GO" id="GO:0005874">
    <property type="term" value="C:microtubule"/>
    <property type="evidence" value="ECO:0007669"/>
    <property type="project" value="TreeGrafter"/>
</dbReference>
<dbReference type="OrthoDB" id="540783at2759"/>
<feature type="compositionally biased region" description="Polar residues" evidence="3">
    <location>
        <begin position="1205"/>
        <end position="1216"/>
    </location>
</feature>
<keyword evidence="6" id="KW-1185">Reference proteome</keyword>
<keyword evidence="2" id="KW-0547">Nucleotide-binding</keyword>
<feature type="region of interest" description="Disordered" evidence="3">
    <location>
        <begin position="398"/>
        <end position="417"/>
    </location>
</feature>
<dbReference type="GO" id="GO:0005524">
    <property type="term" value="F:ATP binding"/>
    <property type="evidence" value="ECO:0007669"/>
    <property type="project" value="UniProtKB-UniRule"/>
</dbReference>
<evidence type="ECO:0000259" key="4">
    <source>
        <dbReference type="PROSITE" id="PS50067"/>
    </source>
</evidence>
<feature type="region of interest" description="Disordered" evidence="3">
    <location>
        <begin position="1094"/>
        <end position="1181"/>
    </location>
</feature>
<evidence type="ECO:0000313" key="5">
    <source>
        <dbReference type="EMBL" id="EFJ50400.1"/>
    </source>
</evidence>
<feature type="compositionally biased region" description="Low complexity" evidence="3">
    <location>
        <begin position="1042"/>
        <end position="1060"/>
    </location>
</feature>
<evidence type="ECO:0000313" key="6">
    <source>
        <dbReference type="Proteomes" id="UP000001058"/>
    </source>
</evidence>
<dbReference type="GO" id="GO:0005871">
    <property type="term" value="C:kinesin complex"/>
    <property type="evidence" value="ECO:0007669"/>
    <property type="project" value="TreeGrafter"/>
</dbReference>
<dbReference type="GO" id="GO:0007018">
    <property type="term" value="P:microtubule-based movement"/>
    <property type="evidence" value="ECO:0007669"/>
    <property type="project" value="InterPro"/>
</dbReference>
<evidence type="ECO:0000256" key="1">
    <source>
        <dbReference type="ARBA" id="ARBA00023175"/>
    </source>
</evidence>
<dbReference type="InterPro" id="IPR001752">
    <property type="entry name" value="Kinesin_motor_dom"/>
</dbReference>
<reference evidence="5 6" key="1">
    <citation type="journal article" date="2010" name="Science">
        <title>Genomic analysis of organismal complexity in the multicellular green alga Volvox carteri.</title>
        <authorList>
            <person name="Prochnik S.E."/>
            <person name="Umen J."/>
            <person name="Nedelcu A.M."/>
            <person name="Hallmann A."/>
            <person name="Miller S.M."/>
            <person name="Nishii I."/>
            <person name="Ferris P."/>
            <person name="Kuo A."/>
            <person name="Mitros T."/>
            <person name="Fritz-Laylin L.K."/>
            <person name="Hellsten U."/>
            <person name="Chapman J."/>
            <person name="Simakov O."/>
            <person name="Rensing S.A."/>
            <person name="Terry A."/>
            <person name="Pangilinan J."/>
            <person name="Kapitonov V."/>
            <person name="Jurka J."/>
            <person name="Salamov A."/>
            <person name="Shapiro H."/>
            <person name="Schmutz J."/>
            <person name="Grimwood J."/>
            <person name="Lindquist E."/>
            <person name="Lucas S."/>
            <person name="Grigoriev I.V."/>
            <person name="Schmitt R."/>
            <person name="Kirk D."/>
            <person name="Rokhsar D.S."/>
        </authorList>
    </citation>
    <scope>NUCLEOTIDE SEQUENCE [LARGE SCALE GENOMIC DNA]</scope>
    <source>
        <strain evidence="6">f. Nagariensis / Eve</strain>
    </source>
</reference>
<dbReference type="GeneID" id="9624978"/>
<feature type="region of interest" description="Disordered" evidence="3">
    <location>
        <begin position="595"/>
        <end position="682"/>
    </location>
</feature>
<dbReference type="EMBL" id="GL378331">
    <property type="protein sequence ID" value="EFJ50400.1"/>
    <property type="molecule type" value="Genomic_DNA"/>
</dbReference>
<feature type="region of interest" description="Disordered" evidence="3">
    <location>
        <begin position="1462"/>
        <end position="1517"/>
    </location>
</feature>
<feature type="compositionally biased region" description="Gly residues" evidence="3">
    <location>
        <begin position="1838"/>
        <end position="1848"/>
    </location>
</feature>
<feature type="compositionally biased region" description="Low complexity" evidence="3">
    <location>
        <begin position="1933"/>
        <end position="1942"/>
    </location>
</feature>
<feature type="region of interest" description="Disordered" evidence="3">
    <location>
        <begin position="1740"/>
        <end position="1773"/>
    </location>
</feature>
<feature type="compositionally biased region" description="Low complexity" evidence="3">
    <location>
        <begin position="1950"/>
        <end position="1960"/>
    </location>
</feature>
<dbReference type="SMART" id="SM00129">
    <property type="entry name" value="KISc"/>
    <property type="match status" value="1"/>
</dbReference>
<feature type="binding site" evidence="2">
    <location>
        <begin position="69"/>
        <end position="76"/>
    </location>
    <ligand>
        <name>ATP</name>
        <dbReference type="ChEBI" id="CHEBI:30616"/>
    </ligand>
</feature>
<dbReference type="InterPro" id="IPR027640">
    <property type="entry name" value="Kinesin-like_fam"/>
</dbReference>
<dbReference type="GO" id="GO:0016887">
    <property type="term" value="F:ATP hydrolysis activity"/>
    <property type="evidence" value="ECO:0007669"/>
    <property type="project" value="TreeGrafter"/>
</dbReference>
<keyword evidence="2" id="KW-0067">ATP-binding</keyword>
<feature type="domain" description="Kinesin motor" evidence="4">
    <location>
        <begin position="1"/>
        <end position="242"/>
    </location>
</feature>
<feature type="region of interest" description="Disordered" evidence="3">
    <location>
        <begin position="1832"/>
        <end position="1883"/>
    </location>
</feature>
<dbReference type="PANTHER" id="PTHR24115:SF1004">
    <property type="entry name" value="KINESIN-LIKE PROTEIN KIF15"/>
    <property type="match status" value="1"/>
</dbReference>
<proteinExistence type="inferred from homology"/>
<name>D8TQG3_VOLCA</name>
<dbReference type="Gene3D" id="3.40.850.10">
    <property type="entry name" value="Kinesin motor domain"/>
    <property type="match status" value="1"/>
</dbReference>
<feature type="region of interest" description="Disordered" evidence="3">
    <location>
        <begin position="990"/>
        <end position="1014"/>
    </location>
</feature>
<feature type="region of interest" description="Disordered" evidence="3">
    <location>
        <begin position="286"/>
        <end position="306"/>
    </location>
</feature>
<feature type="compositionally biased region" description="Low complexity" evidence="3">
    <location>
        <begin position="505"/>
        <end position="514"/>
    </location>
</feature>
<feature type="compositionally biased region" description="Acidic residues" evidence="3">
    <location>
        <begin position="1476"/>
        <end position="1490"/>
    </location>
</feature>
<feature type="region of interest" description="Disordered" evidence="3">
    <location>
        <begin position="1933"/>
        <end position="1961"/>
    </location>
</feature>
<protein>
    <recommendedName>
        <fullName evidence="4">Kinesin motor domain-containing protein</fullName>
    </recommendedName>
</protein>
<dbReference type="PANTHER" id="PTHR24115">
    <property type="entry name" value="KINESIN-RELATED"/>
    <property type="match status" value="1"/>
</dbReference>
<feature type="compositionally biased region" description="Low complexity" evidence="3">
    <location>
        <begin position="719"/>
        <end position="732"/>
    </location>
</feature>
<comment type="similarity">
    <text evidence="2">Belongs to the TRAFAC class myosin-kinesin ATPase superfamily. Kinesin family.</text>
</comment>
<dbReference type="InterPro" id="IPR027417">
    <property type="entry name" value="P-loop_NTPase"/>
</dbReference>
<dbReference type="InterPro" id="IPR036961">
    <property type="entry name" value="Kinesin_motor_dom_sf"/>
</dbReference>
<dbReference type="Pfam" id="PF00225">
    <property type="entry name" value="Kinesin"/>
    <property type="match status" value="1"/>
</dbReference>
<feature type="region of interest" description="Disordered" evidence="3">
    <location>
        <begin position="505"/>
        <end position="558"/>
    </location>
</feature>
<dbReference type="STRING" id="3068.D8TQG3"/>
<dbReference type="PROSITE" id="PS50067">
    <property type="entry name" value="KINESIN_MOTOR_2"/>
    <property type="match status" value="1"/>
</dbReference>
<organism evidence="6">
    <name type="scientific">Volvox carteri f. nagariensis</name>
    <dbReference type="NCBI Taxonomy" id="3068"/>
    <lineage>
        <taxon>Eukaryota</taxon>
        <taxon>Viridiplantae</taxon>
        <taxon>Chlorophyta</taxon>
        <taxon>core chlorophytes</taxon>
        <taxon>Chlorophyceae</taxon>
        <taxon>CS clade</taxon>
        <taxon>Chlamydomonadales</taxon>
        <taxon>Volvocaceae</taxon>
        <taxon>Volvox</taxon>
    </lineage>
</organism>
<dbReference type="KEGG" id="vcn:VOLCADRAFT_103979"/>
<feature type="region of interest" description="Disordered" evidence="3">
    <location>
        <begin position="1709"/>
        <end position="1728"/>
    </location>
</feature>
<gene>
    <name evidence="5" type="ORF">VOLCADRAFT_103979</name>
</gene>
<feature type="compositionally biased region" description="Basic and acidic residues" evidence="3">
    <location>
        <begin position="1132"/>
        <end position="1161"/>
    </location>
</feature>
<accession>D8TQG3</accession>
<keyword evidence="1 2" id="KW-0505">Motor protein</keyword>
<feature type="region of interest" description="Disordered" evidence="3">
    <location>
        <begin position="1032"/>
        <end position="1080"/>
    </location>
</feature>
<dbReference type="SUPFAM" id="SSF52540">
    <property type="entry name" value="P-loop containing nucleoside triphosphate hydrolases"/>
    <property type="match status" value="1"/>
</dbReference>
<feature type="region of interest" description="Disordered" evidence="3">
    <location>
        <begin position="1204"/>
        <end position="1237"/>
    </location>
</feature>
<feature type="compositionally biased region" description="Polar residues" evidence="3">
    <location>
        <begin position="2102"/>
        <end position="2111"/>
    </location>
</feature>
<evidence type="ECO:0000256" key="3">
    <source>
        <dbReference type="SAM" id="MobiDB-lite"/>
    </source>
</evidence>
<feature type="region of interest" description="Disordered" evidence="3">
    <location>
        <begin position="2080"/>
        <end position="2111"/>
    </location>
</feature>
<feature type="region of interest" description="Disordered" evidence="3">
    <location>
        <begin position="936"/>
        <end position="970"/>
    </location>
</feature>
<dbReference type="RefSeq" id="XP_002948525.1">
    <property type="nucleotide sequence ID" value="XM_002948479.1"/>
</dbReference>
<feature type="region of interest" description="Disordered" evidence="3">
    <location>
        <begin position="718"/>
        <end position="765"/>
    </location>
</feature>
<dbReference type="Proteomes" id="UP000001058">
    <property type="component" value="Unassembled WGS sequence"/>
</dbReference>
<feature type="compositionally biased region" description="Low complexity" evidence="3">
    <location>
        <begin position="532"/>
        <end position="548"/>
    </location>
</feature>